<name>A0ABR7DJC4_9BACT</name>
<gene>
    <name evidence="1" type="ORF">H8S65_01535</name>
</gene>
<evidence type="ECO:0000313" key="1">
    <source>
        <dbReference type="EMBL" id="MBC5631462.1"/>
    </source>
</evidence>
<sequence>MKTLTVTLKQHTPLIHFQHDQYGATLRASEVKPKLDRFIFSLLEEGKEEAKRRGWTKGNDRTLSLNYKLKIKSSVEDQLYFIMNDRKRYVLPRDTDKDYIIYDGRKYVAKTRKEDHRKIAVLNSYPLFFGNMNMDFEDPSEYKKMSFTDAQVSLCFLIPNDTLYSFLADKEKRVLADFFLKHNFGTRQSKGFGSFYIDNDDEMYVEPISKEMSVYYFSLEGFTGTDCTGKKFEKMFKMIDLFYKTLRGGINIRGLYFKSLAFMYATDRLKAHWDKRAIKEKFYPTINKRRKDGLSVQLLRHKEMTSPLNVKFEKNFDIRDMLGFSTNEEWKSFKDTIEKKVAIVNSNNGMEVHYPLRDEKLPVERMPSPILIKPIYDMKNKKYNIYIIFRDDDEVGLEDFKKNKKICIYSKNEKDEVTGYRKRMQLDIPQVFSVKAYFDYIFKDLKFDIDKHVEKKYHESEEFKILKNIYRDLEKNKL</sequence>
<dbReference type="EMBL" id="JACOOJ010000002">
    <property type="protein sequence ID" value="MBC5631462.1"/>
    <property type="molecule type" value="Genomic_DNA"/>
</dbReference>
<evidence type="ECO:0000313" key="2">
    <source>
        <dbReference type="Proteomes" id="UP000651475"/>
    </source>
</evidence>
<dbReference type="Proteomes" id="UP000651475">
    <property type="component" value="Unassembled WGS sequence"/>
</dbReference>
<accession>A0ABR7DJC4</accession>
<reference evidence="1 2" key="1">
    <citation type="submission" date="2020-08" db="EMBL/GenBank/DDBJ databases">
        <title>Genome public.</title>
        <authorList>
            <person name="Liu C."/>
            <person name="Sun Q."/>
        </authorList>
    </citation>
    <scope>NUCLEOTIDE SEQUENCE [LARGE SCALE GENOMIC DNA]</scope>
    <source>
        <strain evidence="1 2">NSJ-79</strain>
    </source>
</reference>
<comment type="caution">
    <text evidence="1">The sequence shown here is derived from an EMBL/GenBank/DDBJ whole genome shotgun (WGS) entry which is preliminary data.</text>
</comment>
<keyword evidence="2" id="KW-1185">Reference proteome</keyword>
<protein>
    <submittedName>
        <fullName evidence="1">Uncharacterized protein</fullName>
    </submittedName>
</protein>
<proteinExistence type="predicted"/>
<organism evidence="1 2">
    <name type="scientific">Parabacteroides hominis</name>
    <dbReference type="NCBI Taxonomy" id="2763057"/>
    <lineage>
        <taxon>Bacteria</taxon>
        <taxon>Pseudomonadati</taxon>
        <taxon>Bacteroidota</taxon>
        <taxon>Bacteroidia</taxon>
        <taxon>Bacteroidales</taxon>
        <taxon>Tannerellaceae</taxon>
        <taxon>Parabacteroides</taxon>
    </lineage>
</organism>
<dbReference type="RefSeq" id="WP_186928366.1">
    <property type="nucleotide sequence ID" value="NZ_JACOOJ010000002.1"/>
</dbReference>